<name>C5YM66_SORBI</name>
<reference evidence="9" key="2">
    <citation type="journal article" date="2018" name="Plant J.">
        <title>The Sorghum bicolor reference genome: improved assembly, gene annotations, a transcriptome atlas, and signatures of genome organization.</title>
        <authorList>
            <person name="McCormick R.F."/>
            <person name="Truong S.K."/>
            <person name="Sreedasyam A."/>
            <person name="Jenkins J."/>
            <person name="Shu S."/>
            <person name="Sims D."/>
            <person name="Kennedy M."/>
            <person name="Amirebrahimi M."/>
            <person name="Weers B.D."/>
            <person name="McKinley B."/>
            <person name="Mattison A."/>
            <person name="Morishige D.T."/>
            <person name="Grimwood J."/>
            <person name="Schmutz J."/>
            <person name="Mullet J.E."/>
        </authorList>
    </citation>
    <scope>NUCLEOTIDE SEQUENCE [LARGE SCALE GENOMIC DNA]</scope>
    <source>
        <strain evidence="9">cv. BTx623</strain>
    </source>
</reference>
<dbReference type="GO" id="GO:0020037">
    <property type="term" value="F:heme binding"/>
    <property type="evidence" value="ECO:0007669"/>
    <property type="project" value="InterPro"/>
</dbReference>
<feature type="binding site" description="axial binding residue" evidence="6">
    <location>
        <position position="444"/>
    </location>
    <ligand>
        <name>heme</name>
        <dbReference type="ChEBI" id="CHEBI:30413"/>
    </ligand>
    <ligandPart>
        <name>Fe</name>
        <dbReference type="ChEBI" id="CHEBI:18248"/>
    </ligandPart>
</feature>
<dbReference type="FunFam" id="1.10.630.10:FF:000007">
    <property type="entry name" value="Cytochrome P450 76C4"/>
    <property type="match status" value="1"/>
</dbReference>
<evidence type="ECO:0000256" key="5">
    <source>
        <dbReference type="ARBA" id="ARBA00023004"/>
    </source>
</evidence>
<evidence type="ECO:0000256" key="1">
    <source>
        <dbReference type="ARBA" id="ARBA00010617"/>
    </source>
</evidence>
<dbReference type="PANTHER" id="PTHR47950">
    <property type="entry name" value="CYTOCHROME P450, FAMILY 76, SUBFAMILY C, POLYPEPTIDE 5-RELATED"/>
    <property type="match status" value="1"/>
</dbReference>
<dbReference type="GO" id="GO:0005506">
    <property type="term" value="F:iron ion binding"/>
    <property type="evidence" value="ECO:0007669"/>
    <property type="project" value="InterPro"/>
</dbReference>
<dbReference type="InterPro" id="IPR036396">
    <property type="entry name" value="Cyt_P450_sf"/>
</dbReference>
<dbReference type="InParanoid" id="C5YM66"/>
<dbReference type="PRINTS" id="PR00385">
    <property type="entry name" value="P450"/>
</dbReference>
<dbReference type="InterPro" id="IPR017972">
    <property type="entry name" value="Cyt_P450_CS"/>
</dbReference>
<comment type="cofactor">
    <cofactor evidence="6">
        <name>heme</name>
        <dbReference type="ChEBI" id="CHEBI:30413"/>
    </cofactor>
</comment>
<dbReference type="PROSITE" id="PS00086">
    <property type="entry name" value="CYTOCHROME_P450"/>
    <property type="match status" value="1"/>
</dbReference>
<dbReference type="CDD" id="cd11073">
    <property type="entry name" value="CYP76-like"/>
    <property type="match status" value="1"/>
</dbReference>
<dbReference type="Gramene" id="EES15110">
    <property type="protein sequence ID" value="EES15110"/>
    <property type="gene ID" value="SORBI_3007G152500"/>
</dbReference>
<dbReference type="GO" id="GO:0051502">
    <property type="term" value="P:diterpene phytoalexin biosynthetic process"/>
    <property type="evidence" value="ECO:0007669"/>
    <property type="project" value="UniProtKB-ARBA"/>
</dbReference>
<comment type="similarity">
    <text evidence="1 7">Belongs to the cytochrome P450 family.</text>
</comment>
<dbReference type="PANTHER" id="PTHR47950:SF48">
    <property type="entry name" value="CYTOCHROME P450 FAMILY PROTEIN, EXPRESSED"/>
    <property type="match status" value="1"/>
</dbReference>
<dbReference type="EMBL" id="CM000766">
    <property type="protein sequence ID" value="EES15110.1"/>
    <property type="molecule type" value="Genomic_DNA"/>
</dbReference>
<dbReference type="eggNOG" id="KOG0156">
    <property type="taxonomic scope" value="Eukaryota"/>
</dbReference>
<sequence>MEREHWLLCALIAVPFLYYLTSILRPRSGSSSTGSRRLPPGPRPLPLLGNLLDLRGGNGNLHHALARLARVHGPVMRLRLGLTTAVVVSSRDAAREAFTRHDRALSARTVPDALRAAGYSERSMIWLPSSDPRWKALRGVVAAHVFTRRSLDAGRGVRERKARDLVGYLRRRSGQEVDVGQAVYGGVVNLVSSALFSVDVIDDVAAESARGLRELVVEIVDAITKPNVSDFFPFLRPLDLQGWRRCTARRFDDLFRMLDGLLDRRLSDAAADDASPASSQQGDFLDILLELLSAGKITRDNATGILFDVFWAMAELLRHPSAMAKVREEIRGSVLGGKESVEEHDALSLPYLEAVVKEAMRLHPVVPTFLRHQAAEDDVEIGGYAVPKGCTVIFLTWSIMRDAAAWERPDEFIPERFLDREEEMVGFRGKELGFIPFGAGRRQCPGLPMAERVVPLVLASLLHAFEWRLPDGVSAEQLDVSEKYTTTNVMAVPLRAVPVVIT</sequence>
<reference evidence="8 9" key="1">
    <citation type="journal article" date="2009" name="Nature">
        <title>The Sorghum bicolor genome and the diversification of grasses.</title>
        <authorList>
            <person name="Paterson A.H."/>
            <person name="Bowers J.E."/>
            <person name="Bruggmann R."/>
            <person name="Dubchak I."/>
            <person name="Grimwood J."/>
            <person name="Gundlach H."/>
            <person name="Haberer G."/>
            <person name="Hellsten U."/>
            <person name="Mitros T."/>
            <person name="Poliakov A."/>
            <person name="Schmutz J."/>
            <person name="Spannagl M."/>
            <person name="Tang H."/>
            <person name="Wang X."/>
            <person name="Wicker T."/>
            <person name="Bharti A.K."/>
            <person name="Chapman J."/>
            <person name="Feltus F.A."/>
            <person name="Gowik U."/>
            <person name="Grigoriev I.V."/>
            <person name="Lyons E."/>
            <person name="Maher C.A."/>
            <person name="Martis M."/>
            <person name="Narechania A."/>
            <person name="Otillar R.P."/>
            <person name="Penning B.W."/>
            <person name="Salamov A.A."/>
            <person name="Wang Y."/>
            <person name="Zhang L."/>
            <person name="Carpita N.C."/>
            <person name="Freeling M."/>
            <person name="Gingle A.R."/>
            <person name="Hash C.T."/>
            <person name="Keller B."/>
            <person name="Klein P."/>
            <person name="Kresovich S."/>
            <person name="McCann M.C."/>
            <person name="Ming R."/>
            <person name="Peterson D.G."/>
            <person name="Mehboob-ur-Rahman"/>
            <person name="Ware D."/>
            <person name="Westhoff P."/>
            <person name="Mayer K.F."/>
            <person name="Messing J."/>
            <person name="Rokhsar D.S."/>
        </authorList>
    </citation>
    <scope>NUCLEOTIDE SEQUENCE [LARGE SCALE GENOMIC DNA]</scope>
    <source>
        <strain evidence="9">cv. BTx623</strain>
    </source>
</reference>
<evidence type="ECO:0008006" key="10">
    <source>
        <dbReference type="Google" id="ProtNLM"/>
    </source>
</evidence>
<dbReference type="Proteomes" id="UP000000768">
    <property type="component" value="Chromosome 7"/>
</dbReference>
<evidence type="ECO:0000313" key="9">
    <source>
        <dbReference type="Proteomes" id="UP000000768"/>
    </source>
</evidence>
<keyword evidence="5 6" id="KW-0408">Iron</keyword>
<keyword evidence="7" id="KW-0503">Monooxygenase</keyword>
<evidence type="ECO:0000256" key="7">
    <source>
        <dbReference type="RuleBase" id="RU000461"/>
    </source>
</evidence>
<dbReference type="GO" id="GO:0016709">
    <property type="term" value="F:oxidoreductase activity, acting on paired donors, with incorporation or reduction of molecular oxygen, NAD(P)H as one donor, and incorporation of one atom of oxygen"/>
    <property type="evidence" value="ECO:0000318"/>
    <property type="project" value="GO_Central"/>
</dbReference>
<evidence type="ECO:0000256" key="2">
    <source>
        <dbReference type="ARBA" id="ARBA00022723"/>
    </source>
</evidence>
<dbReference type="HOGENOM" id="CLU_001570_4_2_1"/>
<dbReference type="InterPro" id="IPR002401">
    <property type="entry name" value="Cyt_P450_E_grp-I"/>
</dbReference>
<dbReference type="OMA" id="WTAIRID"/>
<evidence type="ECO:0000256" key="4">
    <source>
        <dbReference type="ARBA" id="ARBA00023002"/>
    </source>
</evidence>
<dbReference type="GO" id="GO:0016020">
    <property type="term" value="C:membrane"/>
    <property type="evidence" value="ECO:0000318"/>
    <property type="project" value="GO_Central"/>
</dbReference>
<accession>C5YM66</accession>
<keyword evidence="2 6" id="KW-0479">Metal-binding</keyword>
<keyword evidence="3" id="KW-0611">Plant defense</keyword>
<organism evidence="8 9">
    <name type="scientific">Sorghum bicolor</name>
    <name type="common">Sorghum</name>
    <name type="synonym">Sorghum vulgare</name>
    <dbReference type="NCBI Taxonomy" id="4558"/>
    <lineage>
        <taxon>Eukaryota</taxon>
        <taxon>Viridiplantae</taxon>
        <taxon>Streptophyta</taxon>
        <taxon>Embryophyta</taxon>
        <taxon>Tracheophyta</taxon>
        <taxon>Spermatophyta</taxon>
        <taxon>Magnoliopsida</taxon>
        <taxon>Liliopsida</taxon>
        <taxon>Poales</taxon>
        <taxon>Poaceae</taxon>
        <taxon>PACMAD clade</taxon>
        <taxon>Panicoideae</taxon>
        <taxon>Andropogonodae</taxon>
        <taxon>Andropogoneae</taxon>
        <taxon>Sorghinae</taxon>
        <taxon>Sorghum</taxon>
    </lineage>
</organism>
<proteinExistence type="inferred from homology"/>
<keyword evidence="6 7" id="KW-0349">Heme</keyword>
<dbReference type="PRINTS" id="PR00463">
    <property type="entry name" value="EP450I"/>
</dbReference>
<dbReference type="GO" id="GO:0006952">
    <property type="term" value="P:defense response"/>
    <property type="evidence" value="ECO:0007669"/>
    <property type="project" value="UniProtKB-KW"/>
</dbReference>
<evidence type="ECO:0000256" key="3">
    <source>
        <dbReference type="ARBA" id="ARBA00022821"/>
    </source>
</evidence>
<evidence type="ECO:0000313" key="8">
    <source>
        <dbReference type="EMBL" id="EES15110.1"/>
    </source>
</evidence>
<protein>
    <recommendedName>
        <fullName evidence="10">Cytochrome P450</fullName>
    </recommendedName>
</protein>
<dbReference type="STRING" id="4558.C5YM66"/>
<dbReference type="Pfam" id="PF00067">
    <property type="entry name" value="p450"/>
    <property type="match status" value="1"/>
</dbReference>
<keyword evidence="4 7" id="KW-0560">Oxidoreductase</keyword>
<dbReference type="Gene3D" id="1.10.630.10">
    <property type="entry name" value="Cytochrome P450"/>
    <property type="match status" value="1"/>
</dbReference>
<gene>
    <name evidence="8" type="ORF">SORBI_3007G152500</name>
</gene>
<dbReference type="InterPro" id="IPR001128">
    <property type="entry name" value="Cyt_P450"/>
</dbReference>
<dbReference type="AlphaFoldDB" id="C5YM66"/>
<dbReference type="SUPFAM" id="SSF48264">
    <property type="entry name" value="Cytochrome P450"/>
    <property type="match status" value="1"/>
</dbReference>
<evidence type="ECO:0000256" key="6">
    <source>
        <dbReference type="PIRSR" id="PIRSR602401-1"/>
    </source>
</evidence>
<keyword evidence="9" id="KW-1185">Reference proteome</keyword>